<keyword evidence="6" id="KW-1185">Reference proteome</keyword>
<evidence type="ECO:0000313" key="6">
    <source>
        <dbReference type="Proteomes" id="UP000693970"/>
    </source>
</evidence>
<comment type="caution">
    <text evidence="5">The sequence shown here is derived from an EMBL/GenBank/DDBJ whole genome shotgun (WGS) entry which is preliminary data.</text>
</comment>
<evidence type="ECO:0000256" key="3">
    <source>
        <dbReference type="SAM" id="MobiDB-lite"/>
    </source>
</evidence>
<accession>A0A9K3L205</accession>
<protein>
    <submittedName>
        <fullName evidence="5">Two component regulator</fullName>
    </submittedName>
</protein>
<dbReference type="FunFam" id="3.80.10.10:FF:000041">
    <property type="entry name" value="LRR receptor-like serine/threonine-protein kinase ERECTA"/>
    <property type="match status" value="1"/>
</dbReference>
<reference evidence="5" key="2">
    <citation type="submission" date="2021-04" db="EMBL/GenBank/DDBJ databases">
        <authorList>
            <person name="Podell S."/>
        </authorList>
    </citation>
    <scope>NUCLEOTIDE SEQUENCE</scope>
    <source>
        <strain evidence="5">Hildebrandi</strain>
    </source>
</reference>
<organism evidence="5 6">
    <name type="scientific">Nitzschia inconspicua</name>
    <dbReference type="NCBI Taxonomy" id="303405"/>
    <lineage>
        <taxon>Eukaryota</taxon>
        <taxon>Sar</taxon>
        <taxon>Stramenopiles</taxon>
        <taxon>Ochrophyta</taxon>
        <taxon>Bacillariophyta</taxon>
        <taxon>Bacillariophyceae</taxon>
        <taxon>Bacillariophycidae</taxon>
        <taxon>Bacillariales</taxon>
        <taxon>Bacillariaceae</taxon>
        <taxon>Nitzschia</taxon>
    </lineage>
</organism>
<dbReference type="Pfam" id="PF13855">
    <property type="entry name" value="LRR_8"/>
    <property type="match status" value="1"/>
</dbReference>
<sequence length="703" mass="77586">MADCICKKERELDALRGKAVTTSQVHRFEENYGNKVNAGRTVCTSYPQGQMSSPRQLIVTTSKDSQDIRVQCTSQGTPCNGARQTDLAICTEEDGDELSTDYSSDSTNSAEFRNGPFVYTRNGNEEGPVSPLSIGGDWHQTSPKSESDTSRKSPRTKIPQQRVTPSNSSVPSALLGVVFETAEEELVFEILSDGGSTHPPTRPKCRQDTDSLSDEPLFFHDITLTPSVDLEQQEVQTPTLRSPCRTGIFTFEHPKVTQVVKGEESERSSRFSRSSWRYLFSGEFLQLPSPTVRYETMLGENRHEHNHNESTDIKLETMTTSSAEPELNVSVAKSTVFCRALRAVCWMLTAAITLGTGVVGILLLTTEVLHFSPTSDVLSDTPPANETTSNQDLFLTIIGSLSGFDSLNDHSTPAYQAYRWMTTRDEAQLDPRTSSYTDIIERYIASLLFFAMDGNYWKNDFLFLSEKPICEWNGMVVLGTAVNKIPQGIQCNSDGRVVRIDLPQNNITGTLPWELAGLEALQVLRAPRNSVMGRLPAQLGLLADLRFVDLTNNHITGTLPTEFGWLGRMRQIKLRLNSLTGRIPKTFAGMSHLKLFDVSNNQMTGTLPPELGNLTALEYLDVSHNQLDGTVPFTLSGRSFTMLDVSFNNFTGNLDSEFCSSSQTTSFVWADCGGEDSLLQCSCCVCCDEYSGCDHPVAASAGK</sequence>
<feature type="compositionally biased region" description="Polar residues" evidence="3">
    <location>
        <begin position="158"/>
        <end position="169"/>
    </location>
</feature>
<dbReference type="InterPro" id="IPR001611">
    <property type="entry name" value="Leu-rich_rpt"/>
</dbReference>
<keyword evidence="4" id="KW-0812">Transmembrane</keyword>
<feature type="compositionally biased region" description="Polar residues" evidence="3">
    <location>
        <begin position="100"/>
        <end position="111"/>
    </location>
</feature>
<dbReference type="OrthoDB" id="205182at2759"/>
<evidence type="ECO:0000313" key="5">
    <source>
        <dbReference type="EMBL" id="KAG7354154.1"/>
    </source>
</evidence>
<dbReference type="PANTHER" id="PTHR48010:SF5">
    <property type="entry name" value="PROTEIN TOO MANY MOUTHS"/>
    <property type="match status" value="1"/>
</dbReference>
<evidence type="ECO:0000256" key="2">
    <source>
        <dbReference type="ARBA" id="ARBA00022737"/>
    </source>
</evidence>
<reference evidence="5" key="1">
    <citation type="journal article" date="2021" name="Sci. Rep.">
        <title>Diploid genomic architecture of Nitzschia inconspicua, an elite biomass production diatom.</title>
        <authorList>
            <person name="Oliver A."/>
            <person name="Podell S."/>
            <person name="Pinowska A."/>
            <person name="Traller J.C."/>
            <person name="Smith S.R."/>
            <person name="McClure R."/>
            <person name="Beliaev A."/>
            <person name="Bohutskyi P."/>
            <person name="Hill E.A."/>
            <person name="Rabines A."/>
            <person name="Zheng H."/>
            <person name="Allen L.Z."/>
            <person name="Kuo A."/>
            <person name="Grigoriev I.V."/>
            <person name="Allen A.E."/>
            <person name="Hazlebeck D."/>
            <person name="Allen E.E."/>
        </authorList>
    </citation>
    <scope>NUCLEOTIDE SEQUENCE</scope>
    <source>
        <strain evidence="5">Hildebrandi</strain>
    </source>
</reference>
<keyword evidence="4" id="KW-0472">Membrane</keyword>
<dbReference type="AlphaFoldDB" id="A0A9K3L205"/>
<keyword evidence="2" id="KW-0677">Repeat</keyword>
<dbReference type="Pfam" id="PF00560">
    <property type="entry name" value="LRR_1"/>
    <property type="match status" value="1"/>
</dbReference>
<dbReference type="InterPro" id="IPR050994">
    <property type="entry name" value="At_inactive_RLKs"/>
</dbReference>
<dbReference type="Proteomes" id="UP000693970">
    <property type="component" value="Unassembled WGS sequence"/>
</dbReference>
<name>A0A9K3L205_9STRA</name>
<dbReference type="EMBL" id="JAGRRH010000016">
    <property type="protein sequence ID" value="KAG7354154.1"/>
    <property type="molecule type" value="Genomic_DNA"/>
</dbReference>
<gene>
    <name evidence="5" type="ORF">IV203_003510</name>
</gene>
<keyword evidence="4" id="KW-1133">Transmembrane helix</keyword>
<keyword evidence="1" id="KW-0433">Leucine-rich repeat</keyword>
<evidence type="ECO:0000256" key="1">
    <source>
        <dbReference type="ARBA" id="ARBA00022614"/>
    </source>
</evidence>
<evidence type="ECO:0000256" key="4">
    <source>
        <dbReference type="SAM" id="Phobius"/>
    </source>
</evidence>
<dbReference type="PANTHER" id="PTHR48010">
    <property type="entry name" value="OS05G0588300 PROTEIN"/>
    <property type="match status" value="1"/>
</dbReference>
<feature type="transmembrane region" description="Helical" evidence="4">
    <location>
        <begin position="343"/>
        <end position="364"/>
    </location>
</feature>
<proteinExistence type="predicted"/>
<feature type="region of interest" description="Disordered" evidence="3">
    <location>
        <begin position="96"/>
        <end position="169"/>
    </location>
</feature>